<evidence type="ECO:0000256" key="2">
    <source>
        <dbReference type="ARBA" id="ARBA00023008"/>
    </source>
</evidence>
<keyword evidence="4" id="KW-1133">Transmembrane helix</keyword>
<dbReference type="InterPro" id="IPR014756">
    <property type="entry name" value="Ig_E-set"/>
</dbReference>
<dbReference type="STRING" id="399736.SAMN04489720_3059"/>
<evidence type="ECO:0000313" key="8">
    <source>
        <dbReference type="Proteomes" id="UP000198822"/>
    </source>
</evidence>
<evidence type="ECO:0000256" key="3">
    <source>
        <dbReference type="SAM" id="MobiDB-lite"/>
    </source>
</evidence>
<dbReference type="GO" id="GO:0005507">
    <property type="term" value="F:copper ion binding"/>
    <property type="evidence" value="ECO:0007669"/>
    <property type="project" value="InterPro"/>
</dbReference>
<dbReference type="InterPro" id="IPR007348">
    <property type="entry name" value="CopC_dom"/>
</dbReference>
<evidence type="ECO:0000256" key="1">
    <source>
        <dbReference type="ARBA" id="ARBA00022729"/>
    </source>
</evidence>
<dbReference type="GO" id="GO:0046688">
    <property type="term" value="P:response to copper ion"/>
    <property type="evidence" value="ECO:0007669"/>
    <property type="project" value="InterPro"/>
</dbReference>
<keyword evidence="8" id="KW-1185">Reference proteome</keyword>
<sequence>MHPRGYRGGVIQTLALAAAAASLVLPLPAHASIVDTNPQDGATITTLPETFTVTASEDVLAVEGSTSNVILITDQAGLYYGDGCTTASGPTLSTAATLGEAGVYTMRYGLVSADGHPIEGVVDFAWQPGDDAAAVPGQSSAPTCGATTPSETPTPEPTAEPTESAEPTASSEPPSSSTAPSTAPTGAPEEGDGEGGLPALAYVGIGIALLAAVAGVIIATYRRGLRKELSDRDEPQDPDEPRDPDAR</sequence>
<feature type="chain" id="PRO_5009243512" description="CopC domain-containing protein" evidence="5">
    <location>
        <begin position="32"/>
        <end position="247"/>
    </location>
</feature>
<dbReference type="Gene3D" id="2.60.40.1220">
    <property type="match status" value="1"/>
</dbReference>
<feature type="signal peptide" evidence="5">
    <location>
        <begin position="1"/>
        <end position="31"/>
    </location>
</feature>
<accession>A0A1G8GSW5</accession>
<keyword evidence="4" id="KW-0812">Transmembrane</keyword>
<organism evidence="7 8">
    <name type="scientific">Agrococcus jejuensis</name>
    <dbReference type="NCBI Taxonomy" id="399736"/>
    <lineage>
        <taxon>Bacteria</taxon>
        <taxon>Bacillati</taxon>
        <taxon>Actinomycetota</taxon>
        <taxon>Actinomycetes</taxon>
        <taxon>Micrococcales</taxon>
        <taxon>Microbacteriaceae</taxon>
        <taxon>Agrococcus</taxon>
    </lineage>
</organism>
<dbReference type="GO" id="GO:0042597">
    <property type="term" value="C:periplasmic space"/>
    <property type="evidence" value="ECO:0007669"/>
    <property type="project" value="InterPro"/>
</dbReference>
<reference evidence="8" key="1">
    <citation type="submission" date="2016-10" db="EMBL/GenBank/DDBJ databases">
        <authorList>
            <person name="Varghese N."/>
            <person name="Submissions S."/>
        </authorList>
    </citation>
    <scope>NUCLEOTIDE SEQUENCE [LARGE SCALE GENOMIC DNA]</scope>
    <source>
        <strain evidence="8">DSM 22002</strain>
    </source>
</reference>
<feature type="region of interest" description="Disordered" evidence="3">
    <location>
        <begin position="223"/>
        <end position="247"/>
    </location>
</feature>
<evidence type="ECO:0000259" key="6">
    <source>
        <dbReference type="Pfam" id="PF04234"/>
    </source>
</evidence>
<dbReference type="Pfam" id="PF04234">
    <property type="entry name" value="CopC"/>
    <property type="match status" value="1"/>
</dbReference>
<dbReference type="InterPro" id="IPR014755">
    <property type="entry name" value="Cu-Rt/internalin_Ig-like"/>
</dbReference>
<evidence type="ECO:0000256" key="5">
    <source>
        <dbReference type="SAM" id="SignalP"/>
    </source>
</evidence>
<keyword evidence="1 5" id="KW-0732">Signal</keyword>
<feature type="domain" description="CopC" evidence="6">
    <location>
        <begin position="30"/>
        <end position="125"/>
    </location>
</feature>
<feature type="region of interest" description="Disordered" evidence="3">
    <location>
        <begin position="132"/>
        <end position="193"/>
    </location>
</feature>
<dbReference type="SUPFAM" id="SSF81296">
    <property type="entry name" value="E set domains"/>
    <property type="match status" value="1"/>
</dbReference>
<proteinExistence type="predicted"/>
<keyword evidence="4" id="KW-0472">Membrane</keyword>
<keyword evidence="2" id="KW-0186">Copper</keyword>
<gene>
    <name evidence="7" type="ORF">SAMN04489720_3059</name>
</gene>
<evidence type="ECO:0000256" key="4">
    <source>
        <dbReference type="SAM" id="Phobius"/>
    </source>
</evidence>
<feature type="compositionally biased region" description="Basic and acidic residues" evidence="3">
    <location>
        <begin position="226"/>
        <end position="247"/>
    </location>
</feature>
<dbReference type="Proteomes" id="UP000198822">
    <property type="component" value="Chromosome I"/>
</dbReference>
<evidence type="ECO:0000313" key="7">
    <source>
        <dbReference type="EMBL" id="SDH97518.1"/>
    </source>
</evidence>
<dbReference type="EMBL" id="LT629695">
    <property type="protein sequence ID" value="SDH97518.1"/>
    <property type="molecule type" value="Genomic_DNA"/>
</dbReference>
<name>A0A1G8GSW5_9MICO</name>
<dbReference type="AlphaFoldDB" id="A0A1G8GSW5"/>
<feature type="transmembrane region" description="Helical" evidence="4">
    <location>
        <begin position="199"/>
        <end position="221"/>
    </location>
</feature>
<protein>
    <recommendedName>
        <fullName evidence="6">CopC domain-containing protein</fullName>
    </recommendedName>
</protein>
<feature type="compositionally biased region" description="Low complexity" evidence="3">
    <location>
        <begin position="159"/>
        <end position="188"/>
    </location>
</feature>